<proteinExistence type="predicted"/>
<feature type="transmembrane region" description="Helical" evidence="6">
    <location>
        <begin position="73"/>
        <end position="95"/>
    </location>
</feature>
<dbReference type="InterPro" id="IPR032689">
    <property type="entry name" value="TraG-D_C"/>
</dbReference>
<name>A0ABV3DDY0_9ACTN</name>
<sequence>MSATTRRRGPYPFSELHVLLGLVVVAFLGCGVVWLGAYLATPAGAPKPPASPITMIWHLRNGRYTWPGAKATLYASLLGAAFLSSALMVGVSVLLRKRRRVKIDRAIPYLARPRDLMATTTRGVRETADKIGYGHVDPPGVAVGRLVRGGQMLWGSWEDMHVDIWGPRTGKTSARAIPNIVAAPGAVVVTSNKRDVVDATRNSRARRGRVWVFDPQNQANEPPSWYWDPLEYVNGKITLAVKTASRIASINRAEHVRSDAYFEPAAEELLANLLLAASLDGRVITAVYTWLTRPADDAPVRILRAHGHTLSADSVLAIVSSPERQRAGVYGTAAQMASFLTAPSMTEWVTPGSDPSRPRFRYKEFVRDATDSLYLLSEETNKMAAPLITVFTAALAEEAENQGTAGPGGRLPTPMLFVLDEAANVCPWKALPDKYSHFGSRGIVMMTILQSWAQGVSAWGETGMAKLWGAANVRVYGGGVLDTKFLADLSSASGVFEPHTVGVSYSTSDVWKRNISTGSRSEPVLDVPDLASLPRGRAFVQVSGSPPALVRTVPWWDGDHATEIRASLLEHGPAPRTEAVPGKASAA</sequence>
<dbReference type="Proteomes" id="UP001551482">
    <property type="component" value="Unassembled WGS sequence"/>
</dbReference>
<dbReference type="Pfam" id="PF12696">
    <property type="entry name" value="TraG-D_C"/>
    <property type="match status" value="1"/>
</dbReference>
<evidence type="ECO:0000256" key="2">
    <source>
        <dbReference type="ARBA" id="ARBA00022475"/>
    </source>
</evidence>
<dbReference type="RefSeq" id="WP_358351440.1">
    <property type="nucleotide sequence ID" value="NZ_JBEZFP010000016.1"/>
</dbReference>
<dbReference type="PANTHER" id="PTHR37937:SF1">
    <property type="entry name" value="CONJUGATIVE TRANSFER: DNA TRANSPORT"/>
    <property type="match status" value="1"/>
</dbReference>
<reference evidence="8 9" key="1">
    <citation type="submission" date="2024-06" db="EMBL/GenBank/DDBJ databases">
        <title>The Natural Products Discovery Center: Release of the First 8490 Sequenced Strains for Exploring Actinobacteria Biosynthetic Diversity.</title>
        <authorList>
            <person name="Kalkreuter E."/>
            <person name="Kautsar S.A."/>
            <person name="Yang D."/>
            <person name="Bader C.D."/>
            <person name="Teijaro C.N."/>
            <person name="Fluegel L."/>
            <person name="Davis C.M."/>
            <person name="Simpson J.R."/>
            <person name="Lauterbach L."/>
            <person name="Steele A.D."/>
            <person name="Gui C."/>
            <person name="Meng S."/>
            <person name="Li G."/>
            <person name="Viehrig K."/>
            <person name="Ye F."/>
            <person name="Su P."/>
            <person name="Kiefer A.F."/>
            <person name="Nichols A."/>
            <person name="Cepeda A.J."/>
            <person name="Yan W."/>
            <person name="Fan B."/>
            <person name="Jiang Y."/>
            <person name="Adhikari A."/>
            <person name="Zheng C.-J."/>
            <person name="Schuster L."/>
            <person name="Cowan T.M."/>
            <person name="Smanski M.J."/>
            <person name="Chevrette M.G."/>
            <person name="De Carvalho L.P.S."/>
            <person name="Shen B."/>
        </authorList>
    </citation>
    <scope>NUCLEOTIDE SEQUENCE [LARGE SCALE GENOMIC DNA]</scope>
    <source>
        <strain evidence="8 9">NPDC048946</strain>
    </source>
</reference>
<evidence type="ECO:0000259" key="7">
    <source>
        <dbReference type="Pfam" id="PF12696"/>
    </source>
</evidence>
<dbReference type="PANTHER" id="PTHR37937">
    <property type="entry name" value="CONJUGATIVE TRANSFER: DNA TRANSPORT"/>
    <property type="match status" value="1"/>
</dbReference>
<dbReference type="SUPFAM" id="SSF52540">
    <property type="entry name" value="P-loop containing nucleoside triphosphate hydrolases"/>
    <property type="match status" value="1"/>
</dbReference>
<evidence type="ECO:0000256" key="1">
    <source>
        <dbReference type="ARBA" id="ARBA00004651"/>
    </source>
</evidence>
<dbReference type="Gene3D" id="3.40.50.300">
    <property type="entry name" value="P-loop containing nucleotide triphosphate hydrolases"/>
    <property type="match status" value="1"/>
</dbReference>
<feature type="domain" description="TraD/TraG TraM recognition site" evidence="7">
    <location>
        <begin position="414"/>
        <end position="535"/>
    </location>
</feature>
<evidence type="ECO:0000313" key="8">
    <source>
        <dbReference type="EMBL" id="MEU8133632.1"/>
    </source>
</evidence>
<keyword evidence="5 6" id="KW-0472">Membrane</keyword>
<evidence type="ECO:0000256" key="5">
    <source>
        <dbReference type="ARBA" id="ARBA00023136"/>
    </source>
</evidence>
<keyword evidence="9" id="KW-1185">Reference proteome</keyword>
<keyword evidence="2" id="KW-1003">Cell membrane</keyword>
<protein>
    <submittedName>
        <fullName evidence="8">TraM recognition domain-containing protein</fullName>
    </submittedName>
</protein>
<evidence type="ECO:0000256" key="6">
    <source>
        <dbReference type="SAM" id="Phobius"/>
    </source>
</evidence>
<evidence type="ECO:0000313" key="9">
    <source>
        <dbReference type="Proteomes" id="UP001551482"/>
    </source>
</evidence>
<evidence type="ECO:0000256" key="4">
    <source>
        <dbReference type="ARBA" id="ARBA00022989"/>
    </source>
</evidence>
<dbReference type="PROSITE" id="PS51257">
    <property type="entry name" value="PROKAR_LIPOPROTEIN"/>
    <property type="match status" value="1"/>
</dbReference>
<comment type="subcellular location">
    <subcellularLocation>
        <location evidence="1">Cell membrane</location>
        <topology evidence="1">Multi-pass membrane protein</topology>
    </subcellularLocation>
</comment>
<feature type="transmembrane region" description="Helical" evidence="6">
    <location>
        <begin position="16"/>
        <end position="40"/>
    </location>
</feature>
<dbReference type="EMBL" id="JBEZFP010000016">
    <property type="protein sequence ID" value="MEU8133632.1"/>
    <property type="molecule type" value="Genomic_DNA"/>
</dbReference>
<keyword evidence="4 6" id="KW-1133">Transmembrane helix</keyword>
<dbReference type="CDD" id="cd01127">
    <property type="entry name" value="TrwB_TraG_TraD_VirD4"/>
    <property type="match status" value="1"/>
</dbReference>
<keyword evidence="3 6" id="KW-0812">Transmembrane</keyword>
<accession>A0ABV3DDY0</accession>
<evidence type="ECO:0000256" key="3">
    <source>
        <dbReference type="ARBA" id="ARBA00022692"/>
    </source>
</evidence>
<comment type="caution">
    <text evidence="8">The sequence shown here is derived from an EMBL/GenBank/DDBJ whole genome shotgun (WGS) entry which is preliminary data.</text>
</comment>
<dbReference type="InterPro" id="IPR051539">
    <property type="entry name" value="T4SS-coupling_protein"/>
</dbReference>
<organism evidence="8 9">
    <name type="scientific">Streptodolium elevatio</name>
    <dbReference type="NCBI Taxonomy" id="3157996"/>
    <lineage>
        <taxon>Bacteria</taxon>
        <taxon>Bacillati</taxon>
        <taxon>Actinomycetota</taxon>
        <taxon>Actinomycetes</taxon>
        <taxon>Kitasatosporales</taxon>
        <taxon>Streptomycetaceae</taxon>
        <taxon>Streptodolium</taxon>
    </lineage>
</organism>
<gene>
    <name evidence="8" type="ORF">AB0C36_09005</name>
</gene>
<dbReference type="InterPro" id="IPR027417">
    <property type="entry name" value="P-loop_NTPase"/>
</dbReference>